<organism evidence="1 2">
    <name type="scientific">Pleurotus eryngii</name>
    <name type="common">Boletus of the steppes</name>
    <dbReference type="NCBI Taxonomy" id="5323"/>
    <lineage>
        <taxon>Eukaryota</taxon>
        <taxon>Fungi</taxon>
        <taxon>Dikarya</taxon>
        <taxon>Basidiomycota</taxon>
        <taxon>Agaricomycotina</taxon>
        <taxon>Agaricomycetes</taxon>
        <taxon>Agaricomycetidae</taxon>
        <taxon>Agaricales</taxon>
        <taxon>Pleurotineae</taxon>
        <taxon>Pleurotaceae</taxon>
        <taxon>Pleurotus</taxon>
    </lineage>
</organism>
<evidence type="ECO:0000313" key="1">
    <source>
        <dbReference type="EMBL" id="KAF9493259.1"/>
    </source>
</evidence>
<gene>
    <name evidence="1" type="ORF">BDN71DRAFT_1395354</name>
</gene>
<dbReference type="EMBL" id="MU154588">
    <property type="protein sequence ID" value="KAF9493259.1"/>
    <property type="molecule type" value="Genomic_DNA"/>
</dbReference>
<feature type="non-terminal residue" evidence="1">
    <location>
        <position position="1"/>
    </location>
</feature>
<dbReference type="AlphaFoldDB" id="A0A9P5ZVU0"/>
<proteinExistence type="predicted"/>
<protein>
    <submittedName>
        <fullName evidence="1">Uncharacterized protein</fullName>
    </submittedName>
</protein>
<evidence type="ECO:0000313" key="2">
    <source>
        <dbReference type="Proteomes" id="UP000807025"/>
    </source>
</evidence>
<dbReference type="Proteomes" id="UP000807025">
    <property type="component" value="Unassembled WGS sequence"/>
</dbReference>
<accession>A0A9P5ZVU0</accession>
<dbReference type="OrthoDB" id="3265672at2759"/>
<name>A0A9P5ZVU0_PLEER</name>
<comment type="caution">
    <text evidence="1">The sequence shown here is derived from an EMBL/GenBank/DDBJ whole genome shotgun (WGS) entry which is preliminary data.</text>
</comment>
<sequence length="84" mass="9739">KALNCHNVNNYFNILEEVIWGYNILSENIYNMDEKGLVMGMAARSSSKELFVSQNQELRNIVQTIYAQVQTDQMQLHICTIEIN</sequence>
<keyword evidence="2" id="KW-1185">Reference proteome</keyword>
<reference evidence="1" key="1">
    <citation type="submission" date="2020-11" db="EMBL/GenBank/DDBJ databases">
        <authorList>
            <consortium name="DOE Joint Genome Institute"/>
            <person name="Ahrendt S."/>
            <person name="Riley R."/>
            <person name="Andreopoulos W."/>
            <person name="Labutti K."/>
            <person name="Pangilinan J."/>
            <person name="Ruiz-Duenas F.J."/>
            <person name="Barrasa J.M."/>
            <person name="Sanchez-Garcia M."/>
            <person name="Camarero S."/>
            <person name="Miyauchi S."/>
            <person name="Serrano A."/>
            <person name="Linde D."/>
            <person name="Babiker R."/>
            <person name="Drula E."/>
            <person name="Ayuso-Fernandez I."/>
            <person name="Pacheco R."/>
            <person name="Padilla G."/>
            <person name="Ferreira P."/>
            <person name="Barriuso J."/>
            <person name="Kellner H."/>
            <person name="Castanera R."/>
            <person name="Alfaro M."/>
            <person name="Ramirez L."/>
            <person name="Pisabarro A.G."/>
            <person name="Kuo A."/>
            <person name="Tritt A."/>
            <person name="Lipzen A."/>
            <person name="He G."/>
            <person name="Yan M."/>
            <person name="Ng V."/>
            <person name="Cullen D."/>
            <person name="Martin F."/>
            <person name="Rosso M.-N."/>
            <person name="Henrissat B."/>
            <person name="Hibbett D."/>
            <person name="Martinez A.T."/>
            <person name="Grigoriev I.V."/>
        </authorList>
    </citation>
    <scope>NUCLEOTIDE SEQUENCE</scope>
    <source>
        <strain evidence="1">ATCC 90797</strain>
    </source>
</reference>